<gene>
    <name evidence="4" type="ORF">AAFF_G00295720</name>
</gene>
<dbReference type="Pfam" id="PF07894">
    <property type="entry name" value="SACK1"/>
    <property type="match status" value="1"/>
</dbReference>
<evidence type="ECO:0000259" key="3">
    <source>
        <dbReference type="Pfam" id="PF07894"/>
    </source>
</evidence>
<proteinExistence type="inferred from homology"/>
<evidence type="ECO:0000256" key="1">
    <source>
        <dbReference type="ARBA" id="ARBA00006937"/>
    </source>
</evidence>
<evidence type="ECO:0000313" key="5">
    <source>
        <dbReference type="Proteomes" id="UP001221898"/>
    </source>
</evidence>
<reference evidence="4" key="1">
    <citation type="journal article" date="2023" name="Science">
        <title>Genome structures resolve the early diversification of teleost fishes.</title>
        <authorList>
            <person name="Parey E."/>
            <person name="Louis A."/>
            <person name="Montfort J."/>
            <person name="Bouchez O."/>
            <person name="Roques C."/>
            <person name="Iampietro C."/>
            <person name="Lluch J."/>
            <person name="Castinel A."/>
            <person name="Donnadieu C."/>
            <person name="Desvignes T."/>
            <person name="Floi Bucao C."/>
            <person name="Jouanno E."/>
            <person name="Wen M."/>
            <person name="Mejri S."/>
            <person name="Dirks R."/>
            <person name="Jansen H."/>
            <person name="Henkel C."/>
            <person name="Chen W.J."/>
            <person name="Zahm M."/>
            <person name="Cabau C."/>
            <person name="Klopp C."/>
            <person name="Thompson A.W."/>
            <person name="Robinson-Rechavi M."/>
            <person name="Braasch I."/>
            <person name="Lecointre G."/>
            <person name="Bobe J."/>
            <person name="Postlethwait J.H."/>
            <person name="Berthelot C."/>
            <person name="Roest Crollius H."/>
            <person name="Guiguen Y."/>
        </authorList>
    </citation>
    <scope>NUCLEOTIDE SEQUENCE</scope>
    <source>
        <strain evidence="4">NC1722</strain>
    </source>
</reference>
<dbReference type="InterPro" id="IPR050944">
    <property type="entry name" value="FAM83"/>
</dbReference>
<feature type="domain" description="Scaffolding anchor of CK1" evidence="3">
    <location>
        <begin position="15"/>
        <end position="287"/>
    </location>
</feature>
<feature type="compositionally biased region" description="Basic and acidic residues" evidence="2">
    <location>
        <begin position="443"/>
        <end position="456"/>
    </location>
</feature>
<organism evidence="4 5">
    <name type="scientific">Aldrovandia affinis</name>
    <dbReference type="NCBI Taxonomy" id="143900"/>
    <lineage>
        <taxon>Eukaryota</taxon>
        <taxon>Metazoa</taxon>
        <taxon>Chordata</taxon>
        <taxon>Craniata</taxon>
        <taxon>Vertebrata</taxon>
        <taxon>Euteleostomi</taxon>
        <taxon>Actinopterygii</taxon>
        <taxon>Neopterygii</taxon>
        <taxon>Teleostei</taxon>
        <taxon>Notacanthiformes</taxon>
        <taxon>Halosauridae</taxon>
        <taxon>Aldrovandia</taxon>
    </lineage>
</organism>
<protein>
    <recommendedName>
        <fullName evidence="3">Scaffolding anchor of CK1 domain-containing protein</fullName>
    </recommendedName>
</protein>
<comment type="caution">
    <text evidence="4">The sequence shown here is derived from an EMBL/GenBank/DDBJ whole genome shotgun (WGS) entry which is preliminary data.</text>
</comment>
<feature type="compositionally biased region" description="Low complexity" evidence="2">
    <location>
        <begin position="406"/>
        <end position="417"/>
    </location>
</feature>
<dbReference type="SUPFAM" id="SSF56024">
    <property type="entry name" value="Phospholipase D/nuclease"/>
    <property type="match status" value="1"/>
</dbReference>
<feature type="region of interest" description="Disordered" evidence="2">
    <location>
        <begin position="358"/>
        <end position="462"/>
    </location>
</feature>
<comment type="similarity">
    <text evidence="1">Belongs to the FAM83 family.</text>
</comment>
<evidence type="ECO:0000313" key="4">
    <source>
        <dbReference type="EMBL" id="KAJ8406656.1"/>
    </source>
</evidence>
<dbReference type="PANTHER" id="PTHR16181">
    <property type="entry name" value="PROTEIN FAM83A-RELATED"/>
    <property type="match status" value="1"/>
</dbReference>
<sequence length="499" mass="54951">MAESQLMCMDDGHINEKISESKPEFYYSEEQRAALEQLLKDGECAFKSRLKADNVNDFLSAPEIKAIRNTFQEYGMDDEEDLDSVPDSGKTDSGIHSTYWPELSDVEVPPLDIGWPDGGFYKGVTRVTVHAHPPKEDGPHIKQVVRKLIQEANKVVAMAMDLLTDLQILQDLLDAASKRNVSVYILLDAVCVPHFLDTCSRLQIGVLHLKNIRVRTVQGTGLCLSFGKLPGSLSSKYMLVDGDKVMFGSYSFTWSSSRLDRGMIAVMTGQVVDFFDRDFREMYAVSESVDLYKELHVVKPRAATPVPKPVPAAPRAEPKAIPSAFASTSRFQELPGQRESPGGPDSHTAVQRFLQAGSEHWLAPPPPSPTEAKSKEDGKKPNGLTPTGRKSSFRVRLRVKADNLNSGDGDSMSSGSSPTRAGRRSLSSSPTHGATETSLWEEQGDRFENDISDKSMKPKGKYNALSKLSKSISLLTVNTPDEDGSKVLKRPQKKGCMQS</sequence>
<dbReference type="AlphaFoldDB" id="A0AAD7SRV3"/>
<dbReference type="EMBL" id="JAINUG010000042">
    <property type="protein sequence ID" value="KAJ8406656.1"/>
    <property type="molecule type" value="Genomic_DNA"/>
</dbReference>
<name>A0AAD7SRV3_9TELE</name>
<dbReference type="GO" id="GO:0007165">
    <property type="term" value="P:signal transduction"/>
    <property type="evidence" value="ECO:0007669"/>
    <property type="project" value="TreeGrafter"/>
</dbReference>
<dbReference type="Proteomes" id="UP001221898">
    <property type="component" value="Unassembled WGS sequence"/>
</dbReference>
<dbReference type="Gene3D" id="3.30.870.10">
    <property type="entry name" value="Endonuclease Chain A"/>
    <property type="match status" value="1"/>
</dbReference>
<dbReference type="GO" id="GO:0019901">
    <property type="term" value="F:protein kinase binding"/>
    <property type="evidence" value="ECO:0007669"/>
    <property type="project" value="TreeGrafter"/>
</dbReference>
<feature type="compositionally biased region" description="Polar residues" evidence="2">
    <location>
        <begin position="425"/>
        <end position="440"/>
    </location>
</feature>
<feature type="region of interest" description="Disordered" evidence="2">
    <location>
        <begin position="329"/>
        <end position="348"/>
    </location>
</feature>
<feature type="region of interest" description="Disordered" evidence="2">
    <location>
        <begin position="477"/>
        <end position="499"/>
    </location>
</feature>
<evidence type="ECO:0000256" key="2">
    <source>
        <dbReference type="SAM" id="MobiDB-lite"/>
    </source>
</evidence>
<dbReference type="InterPro" id="IPR012461">
    <property type="entry name" value="SACK1"/>
</dbReference>
<keyword evidence="5" id="KW-1185">Reference proteome</keyword>
<accession>A0AAD7SRV3</accession>
<dbReference type="PANTHER" id="PTHR16181:SF29">
    <property type="entry name" value="PROTEIN FAM83A-RELATED"/>
    <property type="match status" value="1"/>
</dbReference>